<evidence type="ECO:0000313" key="2">
    <source>
        <dbReference type="Proteomes" id="UP000183174"/>
    </source>
</evidence>
<dbReference type="RefSeq" id="WP_141697766.1">
    <property type="nucleotide sequence ID" value="NZ_FMAE01000030.1"/>
</dbReference>
<sequence>MRFDEIETRAVVAIRRADHFTASIFLGRGKYRIEKRSTVIAAMQAAREIESDPAAFTRRALIYAIAPDGHATLLTAAVIAKLLSP</sequence>
<protein>
    <submittedName>
        <fullName evidence="1">Uncharacterized protein</fullName>
    </submittedName>
</protein>
<accession>A0A1C3XJQ1</accession>
<gene>
    <name evidence="1" type="ORF">GA0061099_103023</name>
</gene>
<evidence type="ECO:0000313" key="1">
    <source>
        <dbReference type="EMBL" id="SCB52286.1"/>
    </source>
</evidence>
<reference evidence="1 2" key="1">
    <citation type="submission" date="2016-08" db="EMBL/GenBank/DDBJ databases">
        <authorList>
            <person name="Seilhamer J.J."/>
        </authorList>
    </citation>
    <scope>NUCLEOTIDE SEQUENCE [LARGE SCALE GENOMIC DNA]</scope>
    <source>
        <strain evidence="1 2">CCBAU 10071</strain>
    </source>
</reference>
<proteinExistence type="predicted"/>
<organism evidence="1 2">
    <name type="scientific">Bradyrhizobium yuanmingense</name>
    <dbReference type="NCBI Taxonomy" id="108015"/>
    <lineage>
        <taxon>Bacteria</taxon>
        <taxon>Pseudomonadati</taxon>
        <taxon>Pseudomonadota</taxon>
        <taxon>Alphaproteobacteria</taxon>
        <taxon>Hyphomicrobiales</taxon>
        <taxon>Nitrobacteraceae</taxon>
        <taxon>Bradyrhizobium</taxon>
    </lineage>
</organism>
<dbReference type="Proteomes" id="UP000183174">
    <property type="component" value="Unassembled WGS sequence"/>
</dbReference>
<dbReference type="AlphaFoldDB" id="A0A1C3XJQ1"/>
<name>A0A1C3XJQ1_9BRAD</name>
<dbReference type="EMBL" id="FMAE01000030">
    <property type="protein sequence ID" value="SCB52286.1"/>
    <property type="molecule type" value="Genomic_DNA"/>
</dbReference>